<dbReference type="EMBL" id="CAUOFW020008502">
    <property type="protein sequence ID" value="CAK9182957.1"/>
    <property type="molecule type" value="Genomic_DNA"/>
</dbReference>
<organism evidence="2 3">
    <name type="scientific">Ilex paraguariensis</name>
    <name type="common">yerba mate</name>
    <dbReference type="NCBI Taxonomy" id="185542"/>
    <lineage>
        <taxon>Eukaryota</taxon>
        <taxon>Viridiplantae</taxon>
        <taxon>Streptophyta</taxon>
        <taxon>Embryophyta</taxon>
        <taxon>Tracheophyta</taxon>
        <taxon>Spermatophyta</taxon>
        <taxon>Magnoliopsida</taxon>
        <taxon>eudicotyledons</taxon>
        <taxon>Gunneridae</taxon>
        <taxon>Pentapetalae</taxon>
        <taxon>asterids</taxon>
        <taxon>campanulids</taxon>
        <taxon>Aquifoliales</taxon>
        <taxon>Aquifoliaceae</taxon>
        <taxon>Ilex</taxon>
    </lineage>
</organism>
<dbReference type="PANTHER" id="PTHR36720">
    <property type="entry name" value="TAF RNA POLYMERASE I SUBUNIT A"/>
    <property type="match status" value="1"/>
</dbReference>
<dbReference type="PANTHER" id="PTHR36720:SF1">
    <property type="entry name" value="TAF RNA POLYMERASE I SUBUNIT A"/>
    <property type="match status" value="1"/>
</dbReference>
<evidence type="ECO:0000313" key="2">
    <source>
        <dbReference type="EMBL" id="CAK9182957.1"/>
    </source>
</evidence>
<evidence type="ECO:0000313" key="3">
    <source>
        <dbReference type="Proteomes" id="UP001642360"/>
    </source>
</evidence>
<gene>
    <name evidence="2" type="ORF">ILEXP_LOCUS53193</name>
</gene>
<evidence type="ECO:0000256" key="1">
    <source>
        <dbReference type="SAM" id="MobiDB-lite"/>
    </source>
</evidence>
<dbReference type="Proteomes" id="UP001642360">
    <property type="component" value="Unassembled WGS sequence"/>
</dbReference>
<comment type="caution">
    <text evidence="2">The sequence shown here is derived from an EMBL/GenBank/DDBJ whole genome shotgun (WGS) entry which is preliminary data.</text>
</comment>
<feature type="region of interest" description="Disordered" evidence="1">
    <location>
        <begin position="1"/>
        <end position="20"/>
    </location>
</feature>
<sequence>MSETRFDMSIENSGGYDANKIQEVNSPHQCDSNTSVRNDKVIGLEVDVGQQRQVSFGMYNNLQRENHSPNFQPQGFYVNPCGGSEREAFSISSQGGSMPYGSVFCTRGLDSWLLPLRLPHSRDKLDDLICLHRNMGSDYYNNAVKYLRLALQSTTPVFEALLPLIQILLLGDQVKEDVDELEIFSII</sequence>
<accession>A0ABC8UPG2</accession>
<reference evidence="2 3" key="1">
    <citation type="submission" date="2024-02" db="EMBL/GenBank/DDBJ databases">
        <authorList>
            <person name="Vignale AGUSTIN F."/>
            <person name="Sosa J E."/>
            <person name="Modenutti C."/>
        </authorList>
    </citation>
    <scope>NUCLEOTIDE SEQUENCE [LARGE SCALE GENOMIC DNA]</scope>
</reference>
<name>A0ABC8UPG2_9AQUA</name>
<protein>
    <submittedName>
        <fullName evidence="2">Uncharacterized protein</fullName>
    </submittedName>
</protein>
<proteinExistence type="predicted"/>
<keyword evidence="3" id="KW-1185">Reference proteome</keyword>
<dbReference type="AlphaFoldDB" id="A0ABC8UPG2"/>